<comment type="caution">
    <text evidence="1">The sequence shown here is derived from an EMBL/GenBank/DDBJ whole genome shotgun (WGS) entry which is preliminary data.</text>
</comment>
<gene>
    <name evidence="1" type="ORF">A2782_00985</name>
</gene>
<protein>
    <recommendedName>
        <fullName evidence="3">Endonuclease/exonuclease/phosphatase domain-containing protein</fullName>
    </recommendedName>
</protein>
<accession>A0A1G1V118</accession>
<proteinExistence type="predicted"/>
<dbReference type="SUPFAM" id="SSF56219">
    <property type="entry name" value="DNase I-like"/>
    <property type="match status" value="1"/>
</dbReference>
<dbReference type="EMBL" id="MHBW01000017">
    <property type="protein sequence ID" value="OGY09046.1"/>
    <property type="molecule type" value="Genomic_DNA"/>
</dbReference>
<organism evidence="1 2">
    <name type="scientific">Candidatus Blackburnbacteria bacterium RIFCSPHIGHO2_01_FULL_43_15b</name>
    <dbReference type="NCBI Taxonomy" id="1797513"/>
    <lineage>
        <taxon>Bacteria</taxon>
        <taxon>Candidatus Blackburniibacteriota</taxon>
    </lineage>
</organism>
<evidence type="ECO:0000313" key="2">
    <source>
        <dbReference type="Proteomes" id="UP000177967"/>
    </source>
</evidence>
<name>A0A1G1V118_9BACT</name>
<evidence type="ECO:0000313" key="1">
    <source>
        <dbReference type="EMBL" id="OGY09046.1"/>
    </source>
</evidence>
<dbReference type="STRING" id="1797513.A2782_00985"/>
<evidence type="ECO:0008006" key="3">
    <source>
        <dbReference type="Google" id="ProtNLM"/>
    </source>
</evidence>
<dbReference type="Gene3D" id="3.60.10.10">
    <property type="entry name" value="Endonuclease/exonuclease/phosphatase"/>
    <property type="match status" value="1"/>
</dbReference>
<dbReference type="InterPro" id="IPR036691">
    <property type="entry name" value="Endo/exonu/phosph_ase_sf"/>
</dbReference>
<dbReference type="Proteomes" id="UP000177967">
    <property type="component" value="Unassembled WGS sequence"/>
</dbReference>
<sequence>MALSLINLNIQGGIEYSSLITFLKNNSSTDIFCFQEVFNNGHTNRPVFKKARMDIFHQIENVLPNHQGIFYPEQENEEGVAMFISNNVHVGKEGWLFIHRWENIAQADGRVLTRILQWARVINKGKEYTICHFHGVWQREGKNDTSERLKQSPITSRFI</sequence>
<reference evidence="1 2" key="1">
    <citation type="journal article" date="2016" name="Nat. Commun.">
        <title>Thousands of microbial genomes shed light on interconnected biogeochemical processes in an aquifer system.</title>
        <authorList>
            <person name="Anantharaman K."/>
            <person name="Brown C.T."/>
            <person name="Hug L.A."/>
            <person name="Sharon I."/>
            <person name="Castelle C.J."/>
            <person name="Probst A.J."/>
            <person name="Thomas B.C."/>
            <person name="Singh A."/>
            <person name="Wilkins M.J."/>
            <person name="Karaoz U."/>
            <person name="Brodie E.L."/>
            <person name="Williams K.H."/>
            <person name="Hubbard S.S."/>
            <person name="Banfield J.F."/>
        </authorList>
    </citation>
    <scope>NUCLEOTIDE SEQUENCE [LARGE SCALE GENOMIC DNA]</scope>
</reference>
<dbReference type="AlphaFoldDB" id="A0A1G1V118"/>